<accession>A0ACB9JQU6</accession>
<organism evidence="1 2">
    <name type="scientific">Smallanthus sonchifolius</name>
    <dbReference type="NCBI Taxonomy" id="185202"/>
    <lineage>
        <taxon>Eukaryota</taxon>
        <taxon>Viridiplantae</taxon>
        <taxon>Streptophyta</taxon>
        <taxon>Embryophyta</taxon>
        <taxon>Tracheophyta</taxon>
        <taxon>Spermatophyta</taxon>
        <taxon>Magnoliopsida</taxon>
        <taxon>eudicotyledons</taxon>
        <taxon>Gunneridae</taxon>
        <taxon>Pentapetalae</taxon>
        <taxon>asterids</taxon>
        <taxon>campanulids</taxon>
        <taxon>Asterales</taxon>
        <taxon>Asteraceae</taxon>
        <taxon>Asteroideae</taxon>
        <taxon>Heliantheae alliance</taxon>
        <taxon>Millerieae</taxon>
        <taxon>Smallanthus</taxon>
    </lineage>
</organism>
<dbReference type="EMBL" id="CM042020">
    <property type="protein sequence ID" value="KAI3822397.1"/>
    <property type="molecule type" value="Genomic_DNA"/>
</dbReference>
<protein>
    <submittedName>
        <fullName evidence="1">Uncharacterized protein</fullName>
    </submittedName>
</protein>
<dbReference type="Proteomes" id="UP001056120">
    <property type="component" value="Linkage Group LG03"/>
</dbReference>
<reference evidence="1 2" key="2">
    <citation type="journal article" date="2022" name="Mol. Ecol. Resour.">
        <title>The genomes of chicory, endive, great burdock and yacon provide insights into Asteraceae paleo-polyploidization history and plant inulin production.</title>
        <authorList>
            <person name="Fan W."/>
            <person name="Wang S."/>
            <person name="Wang H."/>
            <person name="Wang A."/>
            <person name="Jiang F."/>
            <person name="Liu H."/>
            <person name="Zhao H."/>
            <person name="Xu D."/>
            <person name="Zhang Y."/>
        </authorList>
    </citation>
    <scope>NUCLEOTIDE SEQUENCE [LARGE SCALE GENOMIC DNA]</scope>
    <source>
        <strain evidence="2">cv. Yunnan</strain>
        <tissue evidence="1">Leaves</tissue>
    </source>
</reference>
<evidence type="ECO:0000313" key="1">
    <source>
        <dbReference type="EMBL" id="KAI3822397.1"/>
    </source>
</evidence>
<name>A0ACB9JQU6_9ASTR</name>
<gene>
    <name evidence="1" type="ORF">L1987_09987</name>
</gene>
<reference evidence="2" key="1">
    <citation type="journal article" date="2022" name="Mol. Ecol. Resour.">
        <title>The genomes of chicory, endive, great burdock and yacon provide insights into Asteraceae palaeo-polyploidization history and plant inulin production.</title>
        <authorList>
            <person name="Fan W."/>
            <person name="Wang S."/>
            <person name="Wang H."/>
            <person name="Wang A."/>
            <person name="Jiang F."/>
            <person name="Liu H."/>
            <person name="Zhao H."/>
            <person name="Xu D."/>
            <person name="Zhang Y."/>
        </authorList>
    </citation>
    <scope>NUCLEOTIDE SEQUENCE [LARGE SCALE GENOMIC DNA]</scope>
    <source>
        <strain evidence="2">cv. Yunnan</strain>
    </source>
</reference>
<sequence>MVFDNSQSWCEMEFSNNQVTESSRKCNIDTNALKKIPKEKDTIPDQNQHPYFISTLGSDWKYKLYLPINFTRSNGLRTRKMILRNGQSQMSWEVDLKIRPKEKGDHVKFELIETGKNPVAIISKYEDASEQSPEFIPKKFALANGLSNGEMIFKNVENEGLWTVKLRNQADRYFCIQHGLREFCTAIGLEKGDSFRFELIDNGKKPVAIVSSMNIGQTARKYNSLSFF</sequence>
<evidence type="ECO:0000313" key="2">
    <source>
        <dbReference type="Proteomes" id="UP001056120"/>
    </source>
</evidence>
<keyword evidence="2" id="KW-1185">Reference proteome</keyword>
<proteinExistence type="predicted"/>
<comment type="caution">
    <text evidence="1">The sequence shown here is derived from an EMBL/GenBank/DDBJ whole genome shotgun (WGS) entry which is preliminary data.</text>
</comment>